<evidence type="ECO:0000313" key="2">
    <source>
        <dbReference type="Proteomes" id="UP001165960"/>
    </source>
</evidence>
<evidence type="ECO:0000313" key="1">
    <source>
        <dbReference type="EMBL" id="KAJ9056143.1"/>
    </source>
</evidence>
<proteinExistence type="predicted"/>
<accession>A0ACC2S1H3</accession>
<organism evidence="1 2">
    <name type="scientific">Entomophthora muscae</name>
    <dbReference type="NCBI Taxonomy" id="34485"/>
    <lineage>
        <taxon>Eukaryota</taxon>
        <taxon>Fungi</taxon>
        <taxon>Fungi incertae sedis</taxon>
        <taxon>Zoopagomycota</taxon>
        <taxon>Entomophthoromycotina</taxon>
        <taxon>Entomophthoromycetes</taxon>
        <taxon>Entomophthorales</taxon>
        <taxon>Entomophthoraceae</taxon>
        <taxon>Entomophthora</taxon>
    </lineage>
</organism>
<reference evidence="1" key="1">
    <citation type="submission" date="2022-04" db="EMBL/GenBank/DDBJ databases">
        <title>Genome of the entomopathogenic fungus Entomophthora muscae.</title>
        <authorList>
            <person name="Elya C."/>
            <person name="Lovett B.R."/>
            <person name="Lee E."/>
            <person name="Macias A.M."/>
            <person name="Hajek A.E."/>
            <person name="De Bivort B.L."/>
            <person name="Kasson M.T."/>
            <person name="De Fine Licht H.H."/>
            <person name="Stajich J.E."/>
        </authorList>
    </citation>
    <scope>NUCLEOTIDE SEQUENCE</scope>
    <source>
        <strain evidence="1">Berkeley</strain>
    </source>
</reference>
<name>A0ACC2S1H3_9FUNG</name>
<comment type="caution">
    <text evidence="1">The sequence shown here is derived from an EMBL/GenBank/DDBJ whole genome shotgun (WGS) entry which is preliminary data.</text>
</comment>
<protein>
    <submittedName>
        <fullName evidence="1">Uncharacterized protein</fullName>
    </submittedName>
</protein>
<keyword evidence="2" id="KW-1185">Reference proteome</keyword>
<sequence>MKTFNEIYKKYTSDTSGITKQMIGRYPVLCLMKKYDILKAVPLWNVDEWNLANKDLLAGFIDYFKDQ</sequence>
<dbReference type="EMBL" id="QTSX02006013">
    <property type="protein sequence ID" value="KAJ9056143.1"/>
    <property type="molecule type" value="Genomic_DNA"/>
</dbReference>
<dbReference type="Proteomes" id="UP001165960">
    <property type="component" value="Unassembled WGS sequence"/>
</dbReference>
<gene>
    <name evidence="1" type="ORF">DSO57_1036013</name>
</gene>